<evidence type="ECO:0000313" key="2">
    <source>
        <dbReference type="Proteomes" id="UP000318416"/>
    </source>
</evidence>
<reference evidence="1 2" key="1">
    <citation type="submission" date="2019-06" db="EMBL/GenBank/DDBJ databases">
        <title>Sequencing the genomes of 1000 actinobacteria strains.</title>
        <authorList>
            <person name="Klenk H.-P."/>
        </authorList>
    </citation>
    <scope>NUCLEOTIDE SEQUENCE [LARGE SCALE GENOMIC DNA]</scope>
    <source>
        <strain evidence="1 2">DSM 41649</strain>
    </source>
</reference>
<dbReference type="EMBL" id="VIVR01000001">
    <property type="protein sequence ID" value="TWE16968.1"/>
    <property type="molecule type" value="Genomic_DNA"/>
</dbReference>
<proteinExistence type="predicted"/>
<keyword evidence="2" id="KW-1185">Reference proteome</keyword>
<gene>
    <name evidence="1" type="ORF">FB465_1963</name>
</gene>
<protein>
    <submittedName>
        <fullName evidence="1">Uncharacterized protein</fullName>
    </submittedName>
</protein>
<evidence type="ECO:0000313" key="1">
    <source>
        <dbReference type="EMBL" id="TWE16968.1"/>
    </source>
</evidence>
<dbReference type="Proteomes" id="UP000318416">
    <property type="component" value="Unassembled WGS sequence"/>
</dbReference>
<sequence>MTTTHEPPAAAVARDAHWRAKMDRLRARRLPERAVSFCDNDDAKRAVSEATLSLVKARSDARTSATVAGIPETKQDAWLESQPQVVIAQSLLATAEHALAEATFTLTFRALPRPAWEQLLREHAPSEDQADKGMEYDVNTFPAALIAACHVERDETGAEVDGMSVQDAQELLDEWSDTDAKVLFTAALLPNQTIRADLGKGS</sequence>
<organism evidence="1 2">
    <name type="scientific">Kitasatospora atroaurantiaca</name>
    <dbReference type="NCBI Taxonomy" id="285545"/>
    <lineage>
        <taxon>Bacteria</taxon>
        <taxon>Bacillati</taxon>
        <taxon>Actinomycetota</taxon>
        <taxon>Actinomycetes</taxon>
        <taxon>Kitasatosporales</taxon>
        <taxon>Streptomycetaceae</taxon>
        <taxon>Kitasatospora</taxon>
    </lineage>
</organism>
<dbReference type="AlphaFoldDB" id="A0A561EMX1"/>
<dbReference type="OrthoDB" id="3868257at2"/>
<comment type="caution">
    <text evidence="1">The sequence shown here is derived from an EMBL/GenBank/DDBJ whole genome shotgun (WGS) entry which is preliminary data.</text>
</comment>
<accession>A0A561EMX1</accession>
<dbReference type="RefSeq" id="WP_145789454.1">
    <property type="nucleotide sequence ID" value="NZ_BAAABR010000054.1"/>
</dbReference>
<name>A0A561EMX1_9ACTN</name>